<keyword evidence="2 8" id="KW-0436">Ligase</keyword>
<comment type="similarity">
    <text evidence="1 8 9">Belongs to the class-I aminoacyl-tRNA synthetase family.</text>
</comment>
<feature type="binding site" evidence="8">
    <location>
        <begin position="11"/>
        <end position="13"/>
    </location>
    <ligand>
        <name>ATP</name>
        <dbReference type="ChEBI" id="CHEBI:30616"/>
    </ligand>
</feature>
<evidence type="ECO:0000256" key="6">
    <source>
        <dbReference type="ARBA" id="ARBA00023146"/>
    </source>
</evidence>
<comment type="subunit">
    <text evidence="8">Homodimer.</text>
</comment>
<feature type="binding site" evidence="8">
    <location>
        <begin position="195"/>
        <end position="199"/>
    </location>
    <ligand>
        <name>ATP</name>
        <dbReference type="ChEBI" id="CHEBI:30616"/>
    </ligand>
</feature>
<keyword evidence="5 8" id="KW-0648">Protein biosynthesis</keyword>
<dbReference type="Gene3D" id="3.40.50.620">
    <property type="entry name" value="HUPs"/>
    <property type="match status" value="1"/>
</dbReference>
<evidence type="ECO:0000313" key="10">
    <source>
        <dbReference type="EMBL" id="VFP84506.1"/>
    </source>
</evidence>
<dbReference type="PROSITE" id="PS00178">
    <property type="entry name" value="AA_TRNA_LIGASE_I"/>
    <property type="match status" value="1"/>
</dbReference>
<comment type="catalytic activity">
    <reaction evidence="7 8">
        <text>tRNA(Trp) + L-tryptophan + ATP = L-tryptophyl-tRNA(Trp) + AMP + diphosphate + H(+)</text>
        <dbReference type="Rhea" id="RHEA:24080"/>
        <dbReference type="Rhea" id="RHEA-COMP:9671"/>
        <dbReference type="Rhea" id="RHEA-COMP:9705"/>
        <dbReference type="ChEBI" id="CHEBI:15378"/>
        <dbReference type="ChEBI" id="CHEBI:30616"/>
        <dbReference type="ChEBI" id="CHEBI:33019"/>
        <dbReference type="ChEBI" id="CHEBI:57912"/>
        <dbReference type="ChEBI" id="CHEBI:78442"/>
        <dbReference type="ChEBI" id="CHEBI:78535"/>
        <dbReference type="ChEBI" id="CHEBI:456215"/>
        <dbReference type="EC" id="6.1.1.2"/>
    </reaction>
</comment>
<dbReference type="FunFam" id="1.10.240.10:FF:000002">
    <property type="entry name" value="Tryptophan--tRNA ligase"/>
    <property type="match status" value="1"/>
</dbReference>
<dbReference type="GO" id="GO:0006436">
    <property type="term" value="P:tryptophanyl-tRNA aminoacylation"/>
    <property type="evidence" value="ECO:0007669"/>
    <property type="project" value="UniProtKB-UniRule"/>
</dbReference>
<keyword evidence="4 8" id="KW-0067">ATP-binding</keyword>
<dbReference type="RefSeq" id="WP_157989958.1">
    <property type="nucleotide sequence ID" value="NZ_LR217720.1"/>
</dbReference>
<feature type="short sequence motif" description="'HIGH' region" evidence="8">
    <location>
        <begin position="12"/>
        <end position="20"/>
    </location>
</feature>
<dbReference type="InterPro" id="IPR050203">
    <property type="entry name" value="Trp-tRNA_synthetase"/>
</dbReference>
<feature type="short sequence motif" description="'KMSKS' region" evidence="8">
    <location>
        <begin position="195"/>
        <end position="199"/>
    </location>
</feature>
<keyword evidence="3 8" id="KW-0547">Nucleotide-binding</keyword>
<evidence type="ECO:0000256" key="9">
    <source>
        <dbReference type="RuleBase" id="RU363036"/>
    </source>
</evidence>
<name>A0A451DDF0_9GAMM</name>
<dbReference type="Gene3D" id="1.10.240.10">
    <property type="entry name" value="Tyrosyl-Transfer RNA Synthetase"/>
    <property type="match status" value="1"/>
</dbReference>
<dbReference type="EC" id="6.1.1.2" evidence="8"/>
<protein>
    <recommendedName>
        <fullName evidence="8">Tryptophan--tRNA ligase</fullName>
        <ecNumber evidence="8">6.1.1.2</ecNumber>
    </recommendedName>
    <alternativeName>
        <fullName evidence="8">Tryptophanyl-tRNA synthetase</fullName>
        <shortName evidence="8">TrpRS</shortName>
    </alternativeName>
</protein>
<dbReference type="CDD" id="cd00806">
    <property type="entry name" value="TrpRS_core"/>
    <property type="match status" value="1"/>
</dbReference>
<dbReference type="AlphaFoldDB" id="A0A451DDF0"/>
<feature type="binding site" evidence="8">
    <location>
        <position position="135"/>
    </location>
    <ligand>
        <name>L-tryptophan</name>
        <dbReference type="ChEBI" id="CHEBI:57912"/>
    </ligand>
</feature>
<dbReference type="GO" id="GO:0005524">
    <property type="term" value="F:ATP binding"/>
    <property type="evidence" value="ECO:0007669"/>
    <property type="project" value="UniProtKB-UniRule"/>
</dbReference>
<dbReference type="OrthoDB" id="9801042at2"/>
<evidence type="ECO:0000256" key="1">
    <source>
        <dbReference type="ARBA" id="ARBA00005594"/>
    </source>
</evidence>
<dbReference type="InterPro" id="IPR002305">
    <property type="entry name" value="aa-tRNA-synth_Ic"/>
</dbReference>
<reference evidence="10 11" key="1">
    <citation type="submission" date="2019-02" db="EMBL/GenBank/DDBJ databases">
        <authorList>
            <person name="Manzano-Marin A."/>
            <person name="Manzano-Marin A."/>
        </authorList>
    </citation>
    <scope>NUCLEOTIDE SEQUENCE [LARGE SCALE GENOMIC DNA]</scope>
    <source>
        <strain evidence="10 11">ErCilaricifoliae</strain>
    </source>
</reference>
<sequence>MSKPIVFSGVQPSGALTIGNYIGALKQWVKIQDDYNCMYCIVDLHALTVRQDPKVLRQATLDTVALYLACGIDPQKSIIFLQSKVPEHTQLSWILNCYTYVGELNRMTQFKDKSSCYAAHIHSGLFNYPVLMASDILLHQTSIVPVGEDQKQHVELSRNIASRFNSLYGDIFIIPEALFPQRGGRVMSLLNPTTKMSKSDRNHNNFISLLESSRSIHKKIKKATTDSDQPPVIRYDPKAKPGISNLLVILSVIRGTSISVLEEEFSGKLYGHLKAETAEAVSEMLGTLNKLYHTYRHDESFLYQVIDLGSKKARTGAQKTLKKVYHALGLFTEY</sequence>
<dbReference type="PRINTS" id="PR01039">
    <property type="entry name" value="TRNASYNTHTRP"/>
</dbReference>
<dbReference type="Proteomes" id="UP000294418">
    <property type="component" value="Chromosome"/>
</dbReference>
<evidence type="ECO:0000256" key="4">
    <source>
        <dbReference type="ARBA" id="ARBA00022840"/>
    </source>
</evidence>
<evidence type="ECO:0000256" key="8">
    <source>
        <dbReference type="HAMAP-Rule" id="MF_00140"/>
    </source>
</evidence>
<keyword evidence="8" id="KW-0963">Cytoplasm</keyword>
<gene>
    <name evidence="8 10" type="primary">trpS</name>
    <name evidence="10" type="ORF">ERCILAFE3058_591</name>
</gene>
<dbReference type="GO" id="GO:0004830">
    <property type="term" value="F:tryptophan-tRNA ligase activity"/>
    <property type="evidence" value="ECO:0007669"/>
    <property type="project" value="UniProtKB-UniRule"/>
</dbReference>
<proteinExistence type="inferred from homology"/>
<dbReference type="NCBIfam" id="TIGR00233">
    <property type="entry name" value="trpS"/>
    <property type="match status" value="1"/>
</dbReference>
<accession>A0A451DDF0</accession>
<dbReference type="HAMAP" id="MF_00140_B">
    <property type="entry name" value="Trp_tRNA_synth_B"/>
    <property type="match status" value="1"/>
</dbReference>
<organism evidence="10 11">
    <name type="scientific">Candidatus Erwinia haradaeae</name>
    <dbReference type="NCBI Taxonomy" id="1922217"/>
    <lineage>
        <taxon>Bacteria</taxon>
        <taxon>Pseudomonadati</taxon>
        <taxon>Pseudomonadota</taxon>
        <taxon>Gammaproteobacteria</taxon>
        <taxon>Enterobacterales</taxon>
        <taxon>Erwiniaceae</taxon>
        <taxon>Erwinia</taxon>
    </lineage>
</organism>
<dbReference type="Pfam" id="PF00579">
    <property type="entry name" value="tRNA-synt_1b"/>
    <property type="match status" value="1"/>
</dbReference>
<dbReference type="InterPro" id="IPR024109">
    <property type="entry name" value="Trp-tRNA-ligase_bac-type"/>
</dbReference>
<feature type="binding site" evidence="8">
    <location>
        <begin position="19"/>
        <end position="20"/>
    </location>
    <ligand>
        <name>ATP</name>
        <dbReference type="ChEBI" id="CHEBI:30616"/>
    </ligand>
</feature>
<feature type="binding site" evidence="8">
    <location>
        <begin position="147"/>
        <end position="149"/>
    </location>
    <ligand>
        <name>ATP</name>
        <dbReference type="ChEBI" id="CHEBI:30616"/>
    </ligand>
</feature>
<evidence type="ECO:0000256" key="2">
    <source>
        <dbReference type="ARBA" id="ARBA00022598"/>
    </source>
</evidence>
<dbReference type="GO" id="GO:0005829">
    <property type="term" value="C:cytosol"/>
    <property type="evidence" value="ECO:0007669"/>
    <property type="project" value="TreeGrafter"/>
</dbReference>
<feature type="binding site" evidence="8">
    <location>
        <position position="186"/>
    </location>
    <ligand>
        <name>ATP</name>
        <dbReference type="ChEBI" id="CHEBI:30616"/>
    </ligand>
</feature>
<dbReference type="EMBL" id="LR217720">
    <property type="protein sequence ID" value="VFP84506.1"/>
    <property type="molecule type" value="Genomic_DNA"/>
</dbReference>
<dbReference type="PANTHER" id="PTHR43766:SF1">
    <property type="entry name" value="TRYPTOPHAN--TRNA LIGASE, MITOCHONDRIAL"/>
    <property type="match status" value="1"/>
</dbReference>
<dbReference type="InterPro" id="IPR002306">
    <property type="entry name" value="Trp-tRNA-ligase"/>
</dbReference>
<dbReference type="InterPro" id="IPR001412">
    <property type="entry name" value="aa-tRNA-synth_I_CS"/>
</dbReference>
<evidence type="ECO:0000256" key="7">
    <source>
        <dbReference type="ARBA" id="ARBA00049929"/>
    </source>
</evidence>
<evidence type="ECO:0000256" key="5">
    <source>
        <dbReference type="ARBA" id="ARBA00022917"/>
    </source>
</evidence>
<evidence type="ECO:0000313" key="11">
    <source>
        <dbReference type="Proteomes" id="UP000294418"/>
    </source>
</evidence>
<comment type="function">
    <text evidence="8">Catalyzes the attachment of tryptophan to tRNA(Trp).</text>
</comment>
<dbReference type="SUPFAM" id="SSF52374">
    <property type="entry name" value="Nucleotidylyl transferase"/>
    <property type="match status" value="1"/>
</dbReference>
<keyword evidence="6 8" id="KW-0030">Aminoacyl-tRNA synthetase</keyword>
<evidence type="ECO:0000256" key="3">
    <source>
        <dbReference type="ARBA" id="ARBA00022741"/>
    </source>
</evidence>
<dbReference type="InterPro" id="IPR014729">
    <property type="entry name" value="Rossmann-like_a/b/a_fold"/>
</dbReference>
<dbReference type="PANTHER" id="PTHR43766">
    <property type="entry name" value="TRYPTOPHAN--TRNA LIGASE, MITOCHONDRIAL"/>
    <property type="match status" value="1"/>
</dbReference>
<comment type="subcellular location">
    <subcellularLocation>
        <location evidence="8">Cytoplasm</location>
    </subcellularLocation>
</comment>